<reference evidence="3 4" key="1">
    <citation type="submission" date="2022-07" db="EMBL/GenBank/DDBJ databases">
        <title>Methylomonas rivi sp. nov., Methylomonas rosea sp. nov., Methylomonas aureus sp. nov. and Methylomonas subterranea sp. nov., four novel methanotrophs isolated from a freshwater creek and the deep terrestrial subsurface.</title>
        <authorList>
            <person name="Abin C."/>
            <person name="Sankaranarayanan K."/>
            <person name="Garner C."/>
            <person name="Sindelar R."/>
            <person name="Kotary K."/>
            <person name="Garner R."/>
            <person name="Barclay S."/>
            <person name="Lawson P."/>
            <person name="Krumholz L."/>
        </authorList>
    </citation>
    <scope>NUCLEOTIDE SEQUENCE [LARGE SCALE GENOMIC DNA]</scope>
    <source>
        <strain evidence="3 4">WSC-7</strain>
    </source>
</reference>
<keyword evidence="4" id="KW-1185">Reference proteome</keyword>
<sequence length="589" mass="64022">MRIPLLFDIRWLGGIAAVLLALSAQSRAAPSDDPDILARRGQQHPLSTAPTTAPTLTLSKPAGGWTSGLQITVAGTCSDASADPIVVNINGVRYYVRNANGSFSRAFPAAKGKNTVIAECANSAGIAKASTTVDAVIASIGLKVVLTSDSDGVYTDLHIYEPDNSHVYWADTNSNSGGIFFLNQNGDNFDQAGYGPYLYVHPAPPLGVFRIDTNYWPGGAVQHTLANLDIILDEGLPTESRRRVQKPLARPGETKTLAYVVIQGNRQPAKIYVPGQDAERDMPIEVKEYIKHEPKREGEAEDSTEELGYLEPSASGNNATPSAVEELAAQTKIEPSPSGRGQGEGLQINALPYLTPLTPTLSRGERELSQQPEEGGGVEHVNRQAYLLPQDADALRQVVTDVALLQARKLSPLWEPKQRDCAGLVRFAYRTALEPRDAARTAKLGVPAKLLLPPLSEQARKAIPDYPQIWQTGLNNGQPRYGHFADAETLIGYNFRLKSRNLAAAQSGDLLVYQKPLINDEPYHLMLFAAGHPENLAVYHNGAQGEEAQVRVVSVAELLQSPDPVWIPRPENPYFLGVYEWNRLAPQNA</sequence>
<evidence type="ECO:0000256" key="1">
    <source>
        <dbReference type="SAM" id="MobiDB-lite"/>
    </source>
</evidence>
<name>A0ABT1TPI3_9GAMM</name>
<dbReference type="Proteomes" id="UP001524570">
    <property type="component" value="Unassembled WGS sequence"/>
</dbReference>
<feature type="chain" id="PRO_5045287618" evidence="2">
    <location>
        <begin position="29"/>
        <end position="589"/>
    </location>
</feature>
<dbReference type="InterPro" id="IPR009558">
    <property type="entry name" value="DUF1175"/>
</dbReference>
<gene>
    <name evidence="3" type="ORF">NP589_02510</name>
</gene>
<proteinExistence type="predicted"/>
<accession>A0ABT1TPI3</accession>
<feature type="region of interest" description="Disordered" evidence="1">
    <location>
        <begin position="290"/>
        <end position="344"/>
    </location>
</feature>
<dbReference type="InterPro" id="IPR013783">
    <property type="entry name" value="Ig-like_fold"/>
</dbReference>
<evidence type="ECO:0000313" key="3">
    <source>
        <dbReference type="EMBL" id="MCQ8116281.1"/>
    </source>
</evidence>
<evidence type="ECO:0000256" key="2">
    <source>
        <dbReference type="SAM" id="SignalP"/>
    </source>
</evidence>
<dbReference type="Pfam" id="PF06672">
    <property type="entry name" value="DUF1175"/>
    <property type="match status" value="1"/>
</dbReference>
<dbReference type="Gene3D" id="2.60.40.10">
    <property type="entry name" value="Immunoglobulins"/>
    <property type="match status" value="1"/>
</dbReference>
<feature type="region of interest" description="Disordered" evidence="1">
    <location>
        <begin position="31"/>
        <end position="53"/>
    </location>
</feature>
<organism evidence="3 4">
    <name type="scientific">Methylomonas rosea</name>
    <dbReference type="NCBI Taxonomy" id="2952227"/>
    <lineage>
        <taxon>Bacteria</taxon>
        <taxon>Pseudomonadati</taxon>
        <taxon>Pseudomonadota</taxon>
        <taxon>Gammaproteobacteria</taxon>
        <taxon>Methylococcales</taxon>
        <taxon>Methylococcaceae</taxon>
        <taxon>Methylomonas</taxon>
    </lineage>
</organism>
<feature type="signal peptide" evidence="2">
    <location>
        <begin position="1"/>
        <end position="28"/>
    </location>
</feature>
<dbReference type="EMBL" id="JANIBL010000004">
    <property type="protein sequence ID" value="MCQ8116281.1"/>
    <property type="molecule type" value="Genomic_DNA"/>
</dbReference>
<protein>
    <submittedName>
        <fullName evidence="3">DUF1175 family protein</fullName>
    </submittedName>
</protein>
<evidence type="ECO:0000313" key="4">
    <source>
        <dbReference type="Proteomes" id="UP001524570"/>
    </source>
</evidence>
<dbReference type="RefSeq" id="WP_256605535.1">
    <property type="nucleotide sequence ID" value="NZ_JANIBL010000004.1"/>
</dbReference>
<comment type="caution">
    <text evidence="3">The sequence shown here is derived from an EMBL/GenBank/DDBJ whole genome shotgun (WGS) entry which is preliminary data.</text>
</comment>
<keyword evidence="2" id="KW-0732">Signal</keyword>